<name>E0IG86_9BACL</name>
<dbReference type="Gene3D" id="3.30.300.30">
    <property type="match status" value="1"/>
</dbReference>
<keyword evidence="4" id="KW-0511">Multifunctional enzyme</keyword>
<feature type="domain" description="Condensation" evidence="6">
    <location>
        <begin position="13"/>
        <end position="236"/>
    </location>
</feature>
<dbReference type="InterPro" id="IPR001242">
    <property type="entry name" value="Condensation_dom"/>
</dbReference>
<dbReference type="GO" id="GO:0043041">
    <property type="term" value="P:amino acid activation for nonribosomal peptide biosynthetic process"/>
    <property type="evidence" value="ECO:0007669"/>
    <property type="project" value="TreeGrafter"/>
</dbReference>
<dbReference type="InterPro" id="IPR000873">
    <property type="entry name" value="AMP-dep_synth/lig_dom"/>
</dbReference>
<dbReference type="Proteomes" id="UP000005387">
    <property type="component" value="Unassembled WGS sequence"/>
</dbReference>
<dbReference type="RefSeq" id="WP_006040657.1">
    <property type="nucleotide sequence ID" value="NZ_AEDD01000016.1"/>
</dbReference>
<dbReference type="Pfam" id="PF13193">
    <property type="entry name" value="AMP-binding_C"/>
    <property type="match status" value="1"/>
</dbReference>
<evidence type="ECO:0000313" key="9">
    <source>
        <dbReference type="Proteomes" id="UP000005387"/>
    </source>
</evidence>
<dbReference type="PANTHER" id="PTHR45527">
    <property type="entry name" value="NONRIBOSOMAL PEPTIDE SYNTHETASE"/>
    <property type="match status" value="1"/>
</dbReference>
<gene>
    <name evidence="8" type="ORF">PaecuDRAFT_4677</name>
</gene>
<feature type="domain" description="AMP-dependent synthetase/ligase" evidence="5">
    <location>
        <begin position="258"/>
        <end position="597"/>
    </location>
</feature>
<dbReference type="eggNOG" id="COG1020">
    <property type="taxonomic scope" value="Bacteria"/>
</dbReference>
<evidence type="ECO:0000259" key="7">
    <source>
        <dbReference type="Pfam" id="PF13193"/>
    </source>
</evidence>
<dbReference type="GO" id="GO:0031177">
    <property type="term" value="F:phosphopantetheine binding"/>
    <property type="evidence" value="ECO:0007669"/>
    <property type="project" value="TreeGrafter"/>
</dbReference>
<evidence type="ECO:0000256" key="1">
    <source>
        <dbReference type="ARBA" id="ARBA00006432"/>
    </source>
</evidence>
<dbReference type="GO" id="GO:0044550">
    <property type="term" value="P:secondary metabolite biosynthetic process"/>
    <property type="evidence" value="ECO:0007669"/>
    <property type="project" value="TreeGrafter"/>
</dbReference>
<dbReference type="InterPro" id="IPR025110">
    <property type="entry name" value="AMP-bd_C"/>
</dbReference>
<sequence>MLAVDALSHFAGNQTQTFWSAYMQDFDVKSILPLDHPSNTGRGTASAVHIFGLGEELEAAYRRFMSESSPSLEAFHYAVWAIVLQKYNNSDAAVFGTPSTEGALLPFRTRSDAAQSFSSFLAGISNNVNERRHFEDMTLGDIARSSELDHTQPLFDSAVYVQRQHNRTGTTEPALLLEVVSEAPLELSIRYQASQFEQATILRIASHITRTIEQVVSCSEISLKNIDILSAEERHQVINGFNELTVEYDRSMTIDQLFEATVERMQDQVAVICGDRELTYRELNAKANRLARVLQRQGVGPEKLVGLIVERDIELIVGMLGVMKAGGAYLPVDPAFPLERINYMFRNGNVNLLLTSSELSIRLDYECDYLNLDELDLSGEDDSNLQKEHDPKNLMYVLYTSGSTGQPKGVAVEHRNVAGYVHAFCNEFQMTTSDRMVQQSTVSFDISVEEIYPILLTGGTLLIAKRHEVANIPLLVDMMFDRGATMISGFPLLLNDLNKYPVPPSLHTLISGGDVLREEYVTNLIQKANVYNTYGPSETTVCINYFKYKGECSTSIPTGRTIANYKVYILDRHRNPMPIGLPGEVCIGGVGVSREYLNRPDITNERYIPDPYNKEEKMFTCGDLARWMPDGNVEFLGRMDDQIKIRGRRTEPGEVQRILMKHATVNEAHVIANTDKYKHKYLTAYVTGSELLSAADLKAHLAQYLPEFMVPPYFVQLDKLPLTPSGKVDKKALPHVID</sequence>
<dbReference type="FunFam" id="3.40.50.12780:FF:000012">
    <property type="entry name" value="Non-ribosomal peptide synthetase"/>
    <property type="match status" value="1"/>
</dbReference>
<dbReference type="SUPFAM" id="SSF56801">
    <property type="entry name" value="Acetyl-CoA synthetase-like"/>
    <property type="match status" value="1"/>
</dbReference>
<proteinExistence type="inferred from homology"/>
<evidence type="ECO:0000256" key="2">
    <source>
        <dbReference type="ARBA" id="ARBA00022737"/>
    </source>
</evidence>
<dbReference type="NCBIfam" id="TIGR01733">
    <property type="entry name" value="AA-adenyl-dom"/>
    <property type="match status" value="1"/>
</dbReference>
<dbReference type="Pfam" id="PF00668">
    <property type="entry name" value="Condensation"/>
    <property type="match status" value="1"/>
</dbReference>
<keyword evidence="9" id="KW-1185">Reference proteome</keyword>
<dbReference type="OrthoDB" id="9765680at2"/>
<dbReference type="FunFam" id="3.40.50.980:FF:000001">
    <property type="entry name" value="Non-ribosomal peptide synthetase"/>
    <property type="match status" value="1"/>
</dbReference>
<dbReference type="PANTHER" id="PTHR45527:SF1">
    <property type="entry name" value="FATTY ACID SYNTHASE"/>
    <property type="match status" value="1"/>
</dbReference>
<evidence type="ECO:0000259" key="5">
    <source>
        <dbReference type="Pfam" id="PF00501"/>
    </source>
</evidence>
<dbReference type="Gene3D" id="2.30.38.10">
    <property type="entry name" value="Luciferase, Domain 3"/>
    <property type="match status" value="1"/>
</dbReference>
<dbReference type="GO" id="GO:0017000">
    <property type="term" value="P:antibiotic biosynthetic process"/>
    <property type="evidence" value="ECO:0007669"/>
    <property type="project" value="UniProtKB-KW"/>
</dbReference>
<dbReference type="InterPro" id="IPR010071">
    <property type="entry name" value="AA_adenyl_dom"/>
</dbReference>
<dbReference type="InterPro" id="IPR020845">
    <property type="entry name" value="AMP-binding_CS"/>
</dbReference>
<dbReference type="EMBL" id="AEDD01000016">
    <property type="protein sequence ID" value="EFM08488.1"/>
    <property type="molecule type" value="Genomic_DNA"/>
</dbReference>
<evidence type="ECO:0000256" key="4">
    <source>
        <dbReference type="ARBA" id="ARBA00023268"/>
    </source>
</evidence>
<dbReference type="STRING" id="717606.PaecuDRAFT_4677"/>
<dbReference type="GO" id="GO:0005737">
    <property type="term" value="C:cytoplasm"/>
    <property type="evidence" value="ECO:0007669"/>
    <property type="project" value="TreeGrafter"/>
</dbReference>
<evidence type="ECO:0000259" key="6">
    <source>
        <dbReference type="Pfam" id="PF00668"/>
    </source>
</evidence>
<organism evidence="8 9">
    <name type="scientific">Paenibacillus curdlanolyticus YK9</name>
    <dbReference type="NCBI Taxonomy" id="717606"/>
    <lineage>
        <taxon>Bacteria</taxon>
        <taxon>Bacillati</taxon>
        <taxon>Bacillota</taxon>
        <taxon>Bacilli</taxon>
        <taxon>Bacillales</taxon>
        <taxon>Paenibacillaceae</taxon>
        <taxon>Paenibacillus</taxon>
    </lineage>
</organism>
<dbReference type="SUPFAM" id="SSF52777">
    <property type="entry name" value="CoA-dependent acyltransferases"/>
    <property type="match status" value="1"/>
</dbReference>
<keyword evidence="2" id="KW-0677">Repeat</keyword>
<evidence type="ECO:0000256" key="3">
    <source>
        <dbReference type="ARBA" id="ARBA00023194"/>
    </source>
</evidence>
<dbReference type="Gene3D" id="3.30.559.30">
    <property type="entry name" value="Nonribosomal peptide synthetase, condensation domain"/>
    <property type="match status" value="1"/>
</dbReference>
<dbReference type="GO" id="GO:0003824">
    <property type="term" value="F:catalytic activity"/>
    <property type="evidence" value="ECO:0007669"/>
    <property type="project" value="UniProtKB-KW"/>
</dbReference>
<feature type="domain" description="AMP-binding enzyme C-terminal" evidence="7">
    <location>
        <begin position="654"/>
        <end position="727"/>
    </location>
</feature>
<protein>
    <submittedName>
        <fullName evidence="8">Amino acid adenylation domain protein</fullName>
    </submittedName>
</protein>
<comment type="similarity">
    <text evidence="1">Belongs to the ATP-dependent AMP-binding enzyme family.</text>
</comment>
<evidence type="ECO:0000313" key="8">
    <source>
        <dbReference type="EMBL" id="EFM08488.1"/>
    </source>
</evidence>
<dbReference type="PROSITE" id="PS00455">
    <property type="entry name" value="AMP_BINDING"/>
    <property type="match status" value="1"/>
</dbReference>
<reference evidence="8 9" key="1">
    <citation type="submission" date="2010-07" db="EMBL/GenBank/DDBJ databases">
        <title>The draft genome of Paenibacillus curdlanolyticus YK9.</title>
        <authorList>
            <consortium name="US DOE Joint Genome Institute (JGI-PGF)"/>
            <person name="Lucas S."/>
            <person name="Copeland A."/>
            <person name="Lapidus A."/>
            <person name="Cheng J.-F."/>
            <person name="Bruce D."/>
            <person name="Goodwin L."/>
            <person name="Pitluck S."/>
            <person name="Land M.L."/>
            <person name="Hauser L."/>
            <person name="Chang Y.-J."/>
            <person name="Jeffries C."/>
            <person name="Anderson I.J."/>
            <person name="Johnson E."/>
            <person name="Loganathan U."/>
            <person name="Mulhopadhyay B."/>
            <person name="Kyrpides N."/>
            <person name="Woyke T.J."/>
        </authorList>
    </citation>
    <scope>NUCLEOTIDE SEQUENCE [LARGE SCALE GENOMIC DNA]</scope>
    <source>
        <strain evidence="8 9">YK9</strain>
    </source>
</reference>
<dbReference type="InterPro" id="IPR045851">
    <property type="entry name" value="AMP-bd_C_sf"/>
</dbReference>
<accession>E0IG86</accession>
<dbReference type="Pfam" id="PF00501">
    <property type="entry name" value="AMP-binding"/>
    <property type="match status" value="1"/>
</dbReference>
<dbReference type="Gene3D" id="3.40.50.980">
    <property type="match status" value="2"/>
</dbReference>
<keyword evidence="3" id="KW-0045">Antibiotic biosynthesis</keyword>
<dbReference type="AlphaFoldDB" id="E0IG86"/>